<sequence>MNDTAWMDEITGRARVVVVRSPITDLGPLGDAAARLGPDCAEVVLGMGDETARARYRALREAVDHPTLPLVFVDRRFAGGIEAAARLRTLDTRMPAVAAACGYGGLIPFAAGAIALLAGGGPTVAAALLGYAAVILSFVGAVHWGMAVAAPAPSPPGMALSVVPALLAWPGVLLPPLPGMVVLAAALAGWRAVERLGWGDDGFPGWFRRLRDHLTAGAVVSLMLGAVGIGLA</sequence>
<keyword evidence="1" id="KW-1133">Transmembrane helix</keyword>
<dbReference type="AlphaFoldDB" id="A0A5B8R951"/>
<protein>
    <submittedName>
        <fullName evidence="2">Uncharacterized protein</fullName>
    </submittedName>
</protein>
<dbReference type="PANTHER" id="PTHR15887:SF1">
    <property type="entry name" value="TRANSMEMBRANE PROTEIN 69"/>
    <property type="match status" value="1"/>
</dbReference>
<evidence type="ECO:0000313" key="2">
    <source>
        <dbReference type="EMBL" id="QEA05286.1"/>
    </source>
</evidence>
<proteinExistence type="predicted"/>
<gene>
    <name evidence="2" type="ORF">KBTEX_01606</name>
</gene>
<dbReference type="PANTHER" id="PTHR15887">
    <property type="entry name" value="TRANSMEMBRANE PROTEIN 69"/>
    <property type="match status" value="1"/>
</dbReference>
<feature type="transmembrane region" description="Helical" evidence="1">
    <location>
        <begin position="96"/>
        <end position="118"/>
    </location>
</feature>
<evidence type="ECO:0000256" key="1">
    <source>
        <dbReference type="SAM" id="Phobius"/>
    </source>
</evidence>
<keyword evidence="1" id="KW-0472">Membrane</keyword>
<dbReference type="Pfam" id="PF11911">
    <property type="entry name" value="DUF3429"/>
    <property type="match status" value="1"/>
</dbReference>
<dbReference type="EMBL" id="MN079098">
    <property type="protein sequence ID" value="QEA05286.1"/>
    <property type="molecule type" value="Genomic_DNA"/>
</dbReference>
<feature type="transmembrane region" description="Helical" evidence="1">
    <location>
        <begin position="213"/>
        <end position="231"/>
    </location>
</feature>
<dbReference type="InterPro" id="IPR021836">
    <property type="entry name" value="DUF3429"/>
</dbReference>
<accession>A0A5B8R951</accession>
<feature type="transmembrane region" description="Helical" evidence="1">
    <location>
        <begin position="124"/>
        <end position="145"/>
    </location>
</feature>
<reference evidence="2" key="1">
    <citation type="submission" date="2019-06" db="EMBL/GenBank/DDBJ databases">
        <authorList>
            <person name="Murdoch R.W."/>
            <person name="Fathepure B."/>
        </authorList>
    </citation>
    <scope>NUCLEOTIDE SEQUENCE</scope>
</reference>
<name>A0A5B8R951_9ZZZZ</name>
<organism evidence="2">
    <name type="scientific">uncultured organism</name>
    <dbReference type="NCBI Taxonomy" id="155900"/>
    <lineage>
        <taxon>unclassified sequences</taxon>
        <taxon>environmental samples</taxon>
    </lineage>
</organism>
<keyword evidence="1" id="KW-0812">Transmembrane</keyword>
<feature type="transmembrane region" description="Helical" evidence="1">
    <location>
        <begin position="166"/>
        <end position="193"/>
    </location>
</feature>